<dbReference type="RefSeq" id="WP_386402443.1">
    <property type="nucleotide sequence ID" value="NZ_JBHTJH010000001.1"/>
</dbReference>
<accession>A0ABW3CTD4</accession>
<evidence type="ECO:0000313" key="2">
    <source>
        <dbReference type="Proteomes" id="UP001596978"/>
    </source>
</evidence>
<reference evidence="2" key="1">
    <citation type="journal article" date="2019" name="Int. J. Syst. Evol. Microbiol.">
        <title>The Global Catalogue of Microorganisms (GCM) 10K type strain sequencing project: providing services to taxonomists for standard genome sequencing and annotation.</title>
        <authorList>
            <consortium name="The Broad Institute Genomics Platform"/>
            <consortium name="The Broad Institute Genome Sequencing Center for Infectious Disease"/>
            <person name="Wu L."/>
            <person name="Ma J."/>
        </authorList>
    </citation>
    <scope>NUCLEOTIDE SEQUENCE [LARGE SCALE GENOMIC DNA]</scope>
    <source>
        <strain evidence="2">CCUG 62952</strain>
    </source>
</reference>
<gene>
    <name evidence="1" type="ORF">ACFQ1M_00710</name>
</gene>
<protein>
    <submittedName>
        <fullName evidence="1">Uncharacterized protein</fullName>
    </submittedName>
</protein>
<keyword evidence="2" id="KW-1185">Reference proteome</keyword>
<sequence>MILDLDINSIEGVHDIARTSRRINRVYGCSLVSHYQSSEQSISYEMHLHTIEQRYESSIVSVVKKDVRVNNSRSYKSIDYLAVHCASVLYPLQLLITDKLEILDLVNHQEICKRWEIKKKELEKEFAKNDFLKRYLYQMEVTLLDKRSVLNSIAQDLFFHTLRNSMYRGSNSARNEILLPMVPNTSPISYEVFQKSSKRLDENSLFKIQLKGKVNDPRSPYEIATGNPVSLKENNDEVLKGSYKGSYQLEPTGVLRHAKFIASVLLPFDRSRTLEFTCYFLPEKCR</sequence>
<organism evidence="1 2">
    <name type="scientific">Sungkyunkwania multivorans</name>
    <dbReference type="NCBI Taxonomy" id="1173618"/>
    <lineage>
        <taxon>Bacteria</taxon>
        <taxon>Pseudomonadati</taxon>
        <taxon>Bacteroidota</taxon>
        <taxon>Flavobacteriia</taxon>
        <taxon>Flavobacteriales</taxon>
        <taxon>Flavobacteriaceae</taxon>
        <taxon>Sungkyunkwania</taxon>
    </lineage>
</organism>
<dbReference type="Proteomes" id="UP001596978">
    <property type="component" value="Unassembled WGS sequence"/>
</dbReference>
<dbReference type="EMBL" id="JBHTJH010000001">
    <property type="protein sequence ID" value="MFD0860710.1"/>
    <property type="molecule type" value="Genomic_DNA"/>
</dbReference>
<evidence type="ECO:0000313" key="1">
    <source>
        <dbReference type="EMBL" id="MFD0860710.1"/>
    </source>
</evidence>
<comment type="caution">
    <text evidence="1">The sequence shown here is derived from an EMBL/GenBank/DDBJ whole genome shotgun (WGS) entry which is preliminary data.</text>
</comment>
<name>A0ABW3CTD4_9FLAO</name>
<proteinExistence type="predicted"/>